<protein>
    <submittedName>
        <fullName evidence="1">Uncharacterized protein</fullName>
    </submittedName>
</protein>
<sequence length="271" mass="29612">MLAANGVYVRSLRGSIWQLGMLNEWPSAVPNLTMCRSIGPSSASGTLGSNGLYYKSPRENIWNIRASSNWVPAGVDEATVLRPGSPSDEDVHLRTNTFTAPTQPQPIMEENEDGLKGRGEVDILEVQTDAARNEAIEATHEPITGIPDEVIWNDNEVWETSSTADERAFIIGISAKRAAETAATMEDWETSTTIEEAEMIIGRPLRRTRMSGWRPSHSHANSESTASSVSIMTIAAASTGPTSARARVWANVVTTLRHRHYGDEEIVCAHL</sequence>
<dbReference type="AlphaFoldDB" id="A0A165P646"/>
<gene>
    <name evidence="1" type="ORF">DAEQUDRAFT_766767</name>
</gene>
<accession>A0A165P646</accession>
<evidence type="ECO:0000313" key="1">
    <source>
        <dbReference type="EMBL" id="KZT67807.1"/>
    </source>
</evidence>
<evidence type="ECO:0000313" key="2">
    <source>
        <dbReference type="Proteomes" id="UP000076727"/>
    </source>
</evidence>
<name>A0A165P646_9APHY</name>
<dbReference type="Proteomes" id="UP000076727">
    <property type="component" value="Unassembled WGS sequence"/>
</dbReference>
<reference evidence="1 2" key="1">
    <citation type="journal article" date="2016" name="Mol. Biol. Evol.">
        <title>Comparative Genomics of Early-Diverging Mushroom-Forming Fungi Provides Insights into the Origins of Lignocellulose Decay Capabilities.</title>
        <authorList>
            <person name="Nagy L.G."/>
            <person name="Riley R."/>
            <person name="Tritt A."/>
            <person name="Adam C."/>
            <person name="Daum C."/>
            <person name="Floudas D."/>
            <person name="Sun H."/>
            <person name="Yadav J.S."/>
            <person name="Pangilinan J."/>
            <person name="Larsson K.H."/>
            <person name="Matsuura K."/>
            <person name="Barry K."/>
            <person name="Labutti K."/>
            <person name="Kuo R."/>
            <person name="Ohm R.A."/>
            <person name="Bhattacharya S.S."/>
            <person name="Shirouzu T."/>
            <person name="Yoshinaga Y."/>
            <person name="Martin F.M."/>
            <person name="Grigoriev I.V."/>
            <person name="Hibbett D.S."/>
        </authorList>
    </citation>
    <scope>NUCLEOTIDE SEQUENCE [LARGE SCALE GENOMIC DNA]</scope>
    <source>
        <strain evidence="1 2">L-15889</strain>
    </source>
</reference>
<keyword evidence="2" id="KW-1185">Reference proteome</keyword>
<dbReference type="EMBL" id="KV429072">
    <property type="protein sequence ID" value="KZT67807.1"/>
    <property type="molecule type" value="Genomic_DNA"/>
</dbReference>
<organism evidence="1 2">
    <name type="scientific">Daedalea quercina L-15889</name>
    <dbReference type="NCBI Taxonomy" id="1314783"/>
    <lineage>
        <taxon>Eukaryota</taxon>
        <taxon>Fungi</taxon>
        <taxon>Dikarya</taxon>
        <taxon>Basidiomycota</taxon>
        <taxon>Agaricomycotina</taxon>
        <taxon>Agaricomycetes</taxon>
        <taxon>Polyporales</taxon>
        <taxon>Fomitopsis</taxon>
    </lineage>
</organism>
<proteinExistence type="predicted"/>
<dbReference type="OrthoDB" id="2812450at2759"/>